<evidence type="ECO:0000259" key="3">
    <source>
        <dbReference type="Pfam" id="PF02638"/>
    </source>
</evidence>
<dbReference type="EMBL" id="AP026866">
    <property type="protein sequence ID" value="BDS07002.1"/>
    <property type="molecule type" value="Genomic_DNA"/>
</dbReference>
<dbReference type="SUPFAM" id="SSF51445">
    <property type="entry name" value="(Trans)glycosidases"/>
    <property type="match status" value="1"/>
</dbReference>
<keyword evidence="4" id="KW-0378">Hydrolase</keyword>
<dbReference type="InterPro" id="IPR052177">
    <property type="entry name" value="Divisome_Glycosyl_Hydrolase"/>
</dbReference>
<gene>
    <name evidence="4" type="ORF">NT6N_20420</name>
</gene>
<reference evidence="4" key="1">
    <citation type="submission" date="2024-07" db="EMBL/GenBank/DDBJ databases">
        <title>Complete genome sequence of Verrucomicrobiaceae bacterium NT6N.</title>
        <authorList>
            <person name="Huang C."/>
            <person name="Takami H."/>
            <person name="Hamasaki K."/>
        </authorList>
    </citation>
    <scope>NUCLEOTIDE SEQUENCE</scope>
    <source>
        <strain evidence="4">NT6N</strain>
    </source>
</reference>
<dbReference type="InterPro" id="IPR003790">
    <property type="entry name" value="GHL10"/>
</dbReference>
<evidence type="ECO:0000256" key="2">
    <source>
        <dbReference type="SAM" id="SignalP"/>
    </source>
</evidence>
<dbReference type="GO" id="GO:0016787">
    <property type="term" value="F:hydrolase activity"/>
    <property type="evidence" value="ECO:0007669"/>
    <property type="project" value="UniProtKB-KW"/>
</dbReference>
<accession>A0AAT9FM19</accession>
<evidence type="ECO:0000256" key="1">
    <source>
        <dbReference type="ARBA" id="ARBA00022729"/>
    </source>
</evidence>
<dbReference type="AlphaFoldDB" id="A0AAT9FM19"/>
<dbReference type="KEGG" id="osu:NT6N_20420"/>
<proteinExistence type="predicted"/>
<organism evidence="4">
    <name type="scientific">Oceaniferula spumae</name>
    <dbReference type="NCBI Taxonomy" id="2979115"/>
    <lineage>
        <taxon>Bacteria</taxon>
        <taxon>Pseudomonadati</taxon>
        <taxon>Verrucomicrobiota</taxon>
        <taxon>Verrucomicrobiia</taxon>
        <taxon>Verrucomicrobiales</taxon>
        <taxon>Verrucomicrobiaceae</taxon>
        <taxon>Oceaniferula</taxon>
    </lineage>
</organism>
<sequence>MTQRTWLLLFLPLFLNLSAFGQSYSPSRETPPVVTREFRGAWVACVYNIDWPSRKGLSAAAQQAELRGMLDRMVKLNLNAMIFQVRPHADAAYNSSMEPWSPWISGTMGRSPGYDPLAYCISQAHARGIEVHAWFNPFRALPNAAMPTSAKHVTRTHPSVIRNFKSYKWMDPASSFTRQRALSVILDVTRRYDVDGIHIDDYFYPYPDVAANGRAKQQFPDGKSEAQRRSYVDTFVRDMYASVKKTKPWVRVGISPFGIWKPGVPSGTTATINAYEHLAADSRKWLANGWCDYMSPQLYWRVAGPQSYTLLLNWWRAQGSRPVWPGIATARINSTEDPGRPASEILNQVKLSRTIGRNYAGHVHWSMKSLNQNRGGISTLLGKEAYTTAALVPPMPWLSQAKPHTPILKAGTTRSGVQASWSPVRGAAKYAIQARYGRIWHTVKIVPGSVNSIILSGTPNAIAISSVDRYGTTSTPSVVAR</sequence>
<dbReference type="PANTHER" id="PTHR43405:SF1">
    <property type="entry name" value="GLYCOSYL HYDROLASE DIGH"/>
    <property type="match status" value="1"/>
</dbReference>
<feature type="domain" description="Glycosyl hydrolase-like 10" evidence="3">
    <location>
        <begin position="37"/>
        <end position="317"/>
    </location>
</feature>
<evidence type="ECO:0000313" key="4">
    <source>
        <dbReference type="EMBL" id="BDS07002.1"/>
    </source>
</evidence>
<feature type="chain" id="PRO_5043355659" evidence="2">
    <location>
        <begin position="22"/>
        <end position="481"/>
    </location>
</feature>
<keyword evidence="1 2" id="KW-0732">Signal</keyword>
<dbReference type="PANTHER" id="PTHR43405">
    <property type="entry name" value="GLYCOSYL HYDROLASE DIGH"/>
    <property type="match status" value="1"/>
</dbReference>
<name>A0AAT9FM19_9BACT</name>
<protein>
    <submittedName>
        <fullName evidence="4">Glycosyl hydrolase</fullName>
    </submittedName>
</protein>
<feature type="signal peptide" evidence="2">
    <location>
        <begin position="1"/>
        <end position="21"/>
    </location>
</feature>
<dbReference type="Gene3D" id="3.20.20.80">
    <property type="entry name" value="Glycosidases"/>
    <property type="match status" value="1"/>
</dbReference>
<dbReference type="InterPro" id="IPR017853">
    <property type="entry name" value="GH"/>
</dbReference>
<dbReference type="Pfam" id="PF02638">
    <property type="entry name" value="GHL10"/>
    <property type="match status" value="1"/>
</dbReference>